<accession>A0AAV4PRD9</accession>
<evidence type="ECO:0000313" key="2">
    <source>
        <dbReference type="EMBL" id="GIX98873.1"/>
    </source>
</evidence>
<evidence type="ECO:0000256" key="1">
    <source>
        <dbReference type="SAM" id="MobiDB-lite"/>
    </source>
</evidence>
<dbReference type="EMBL" id="BPLR01004974">
    <property type="protein sequence ID" value="GIX98873.1"/>
    <property type="molecule type" value="Genomic_DNA"/>
</dbReference>
<reference evidence="2 3" key="1">
    <citation type="submission" date="2021-06" db="EMBL/GenBank/DDBJ databases">
        <title>Caerostris extrusa draft genome.</title>
        <authorList>
            <person name="Kono N."/>
            <person name="Arakawa K."/>
        </authorList>
    </citation>
    <scope>NUCLEOTIDE SEQUENCE [LARGE SCALE GENOMIC DNA]</scope>
</reference>
<name>A0AAV4PRD9_CAEEX</name>
<dbReference type="Proteomes" id="UP001054945">
    <property type="component" value="Unassembled WGS sequence"/>
</dbReference>
<feature type="compositionally biased region" description="Low complexity" evidence="1">
    <location>
        <begin position="78"/>
        <end position="105"/>
    </location>
</feature>
<feature type="compositionally biased region" description="Basic residues" evidence="1">
    <location>
        <begin position="149"/>
        <end position="160"/>
    </location>
</feature>
<sequence length="160" mass="16039">MGNEESQQQPGGGPGPRPNSRQASAGWECPGSRDPLNSNSSRPGRRAPWPRAPEGRVPPHTAAAAATEGSPARPPRPGRGAALGGTARPAARTVPAARRAAPAAATAADPAAAAAAAAAKAASDGRGVRPGFEQSVRGGKGQDPVRHGPSARHGRRLREA</sequence>
<dbReference type="AlphaFoldDB" id="A0AAV4PRD9"/>
<protein>
    <submittedName>
        <fullName evidence="2">Uncharacterized protein</fullName>
    </submittedName>
</protein>
<comment type="caution">
    <text evidence="2">The sequence shown here is derived from an EMBL/GenBank/DDBJ whole genome shotgun (WGS) entry which is preliminary data.</text>
</comment>
<keyword evidence="3" id="KW-1185">Reference proteome</keyword>
<evidence type="ECO:0000313" key="3">
    <source>
        <dbReference type="Proteomes" id="UP001054945"/>
    </source>
</evidence>
<gene>
    <name evidence="2" type="ORF">CEXT_46151</name>
</gene>
<feature type="compositionally biased region" description="Low complexity" evidence="1">
    <location>
        <begin position="61"/>
        <end position="71"/>
    </location>
</feature>
<organism evidence="2 3">
    <name type="scientific">Caerostris extrusa</name>
    <name type="common">Bark spider</name>
    <name type="synonym">Caerostris bankana</name>
    <dbReference type="NCBI Taxonomy" id="172846"/>
    <lineage>
        <taxon>Eukaryota</taxon>
        <taxon>Metazoa</taxon>
        <taxon>Ecdysozoa</taxon>
        <taxon>Arthropoda</taxon>
        <taxon>Chelicerata</taxon>
        <taxon>Arachnida</taxon>
        <taxon>Araneae</taxon>
        <taxon>Araneomorphae</taxon>
        <taxon>Entelegynae</taxon>
        <taxon>Araneoidea</taxon>
        <taxon>Araneidae</taxon>
        <taxon>Caerostris</taxon>
    </lineage>
</organism>
<feature type="region of interest" description="Disordered" evidence="1">
    <location>
        <begin position="1"/>
        <end position="105"/>
    </location>
</feature>
<feature type="region of interest" description="Disordered" evidence="1">
    <location>
        <begin position="120"/>
        <end position="160"/>
    </location>
</feature>
<proteinExistence type="predicted"/>